<name>A0A0E9T454_ANGAN</name>
<organism evidence="1">
    <name type="scientific">Anguilla anguilla</name>
    <name type="common">European freshwater eel</name>
    <name type="synonym">Muraena anguilla</name>
    <dbReference type="NCBI Taxonomy" id="7936"/>
    <lineage>
        <taxon>Eukaryota</taxon>
        <taxon>Metazoa</taxon>
        <taxon>Chordata</taxon>
        <taxon>Craniata</taxon>
        <taxon>Vertebrata</taxon>
        <taxon>Euteleostomi</taxon>
        <taxon>Actinopterygii</taxon>
        <taxon>Neopterygii</taxon>
        <taxon>Teleostei</taxon>
        <taxon>Anguilliformes</taxon>
        <taxon>Anguillidae</taxon>
        <taxon>Anguilla</taxon>
    </lineage>
</organism>
<dbReference type="EMBL" id="GBXM01061154">
    <property type="protein sequence ID" value="JAH47423.1"/>
    <property type="molecule type" value="Transcribed_RNA"/>
</dbReference>
<accession>A0A0E9T454</accession>
<dbReference type="AlphaFoldDB" id="A0A0E9T454"/>
<proteinExistence type="predicted"/>
<evidence type="ECO:0000313" key="1">
    <source>
        <dbReference type="EMBL" id="JAH47423.1"/>
    </source>
</evidence>
<reference evidence="1" key="2">
    <citation type="journal article" date="2015" name="Fish Shellfish Immunol.">
        <title>Early steps in the European eel (Anguilla anguilla)-Vibrio vulnificus interaction in the gills: Role of the RtxA13 toxin.</title>
        <authorList>
            <person name="Callol A."/>
            <person name="Pajuelo D."/>
            <person name="Ebbesson L."/>
            <person name="Teles M."/>
            <person name="MacKenzie S."/>
            <person name="Amaro C."/>
        </authorList>
    </citation>
    <scope>NUCLEOTIDE SEQUENCE</scope>
</reference>
<sequence length="18" mass="2209">MLLDPEKKPYETMWNITV</sequence>
<protein>
    <submittedName>
        <fullName evidence="1">Uncharacterized protein</fullName>
    </submittedName>
</protein>
<reference evidence="1" key="1">
    <citation type="submission" date="2014-11" db="EMBL/GenBank/DDBJ databases">
        <authorList>
            <person name="Amaro Gonzalez C."/>
        </authorList>
    </citation>
    <scope>NUCLEOTIDE SEQUENCE</scope>
</reference>